<dbReference type="Pfam" id="PF00990">
    <property type="entry name" value="GGDEF"/>
    <property type="match status" value="1"/>
</dbReference>
<dbReference type="GO" id="GO:0043709">
    <property type="term" value="P:cell adhesion involved in single-species biofilm formation"/>
    <property type="evidence" value="ECO:0007669"/>
    <property type="project" value="TreeGrafter"/>
</dbReference>
<dbReference type="SUPFAM" id="SSF55785">
    <property type="entry name" value="PYP-like sensor domain (PAS domain)"/>
    <property type="match status" value="1"/>
</dbReference>
<reference evidence="2 3" key="1">
    <citation type="submission" date="2019-10" db="EMBL/GenBank/DDBJ databases">
        <authorList>
            <person name="Karimi E."/>
        </authorList>
    </citation>
    <scope>NUCLEOTIDE SEQUENCE [LARGE SCALE GENOMIC DNA]</scope>
    <source>
        <strain evidence="2">Exiguobacterium sp. 9Y</strain>
    </source>
</reference>
<evidence type="ECO:0000313" key="3">
    <source>
        <dbReference type="Proteomes" id="UP000439752"/>
    </source>
</evidence>
<gene>
    <name evidence="2" type="ORF">EXIGUO9Y_330043</name>
</gene>
<sequence length="296" mass="32923">MLILGIGIGILMTLGFMKLKKSNAAPPPSVELIGHHTKDIVYVFEVKPIQRFRYISPSLDEHLGEGIVAASYADPAVCFERVHPEDFDLLVAKASGIGNYETPFLQRWRTNEGHYIWFEEYSTPIYENGQLVAIQGIIRNVERAISEKHNLEQRCRTDALTGLYNRYQFDNMVRELVTCEHVPLGVLLFDLNDLKIQNDHHGHAAGDGLLKTTATILKNHSQNVYRIGGDEFAIIESHLSCDEMEAVRSAIHTEMAASQIAIASGLAMGAADDIEQLIAQADSAMYADKSAQKQLS</sequence>
<dbReference type="InterPro" id="IPR029787">
    <property type="entry name" value="Nucleotide_cyclase"/>
</dbReference>
<dbReference type="SMART" id="SM00267">
    <property type="entry name" value="GGDEF"/>
    <property type="match status" value="1"/>
</dbReference>
<dbReference type="PROSITE" id="PS50887">
    <property type="entry name" value="GGDEF"/>
    <property type="match status" value="1"/>
</dbReference>
<keyword evidence="3" id="KW-1185">Reference proteome</keyword>
<dbReference type="NCBIfam" id="TIGR00254">
    <property type="entry name" value="GGDEF"/>
    <property type="match status" value="1"/>
</dbReference>
<dbReference type="InterPro" id="IPR035965">
    <property type="entry name" value="PAS-like_dom_sf"/>
</dbReference>
<dbReference type="RefSeq" id="WP_051667260.1">
    <property type="nucleotide sequence ID" value="NZ_LR732312.1"/>
</dbReference>
<dbReference type="GO" id="GO:1902201">
    <property type="term" value="P:negative regulation of bacterial-type flagellum-dependent cell motility"/>
    <property type="evidence" value="ECO:0007669"/>
    <property type="project" value="TreeGrafter"/>
</dbReference>
<accession>A0A653IEF3</accession>
<dbReference type="InterPro" id="IPR050469">
    <property type="entry name" value="Diguanylate_Cyclase"/>
</dbReference>
<organism evidence="2 3">
    <name type="scientific">Exiguobacterium oxidotolerans</name>
    <dbReference type="NCBI Taxonomy" id="223958"/>
    <lineage>
        <taxon>Bacteria</taxon>
        <taxon>Bacillati</taxon>
        <taxon>Bacillota</taxon>
        <taxon>Bacilli</taxon>
        <taxon>Bacillales</taxon>
        <taxon>Bacillales Family XII. Incertae Sedis</taxon>
        <taxon>Exiguobacterium</taxon>
    </lineage>
</organism>
<dbReference type="InterPro" id="IPR013655">
    <property type="entry name" value="PAS_fold_3"/>
</dbReference>
<proteinExistence type="predicted"/>
<evidence type="ECO:0000259" key="1">
    <source>
        <dbReference type="PROSITE" id="PS50887"/>
    </source>
</evidence>
<dbReference type="GO" id="GO:0005886">
    <property type="term" value="C:plasma membrane"/>
    <property type="evidence" value="ECO:0007669"/>
    <property type="project" value="TreeGrafter"/>
</dbReference>
<dbReference type="InterPro" id="IPR043128">
    <property type="entry name" value="Rev_trsase/Diguanyl_cyclase"/>
</dbReference>
<feature type="domain" description="GGDEF" evidence="1">
    <location>
        <begin position="182"/>
        <end position="296"/>
    </location>
</feature>
<dbReference type="EMBL" id="CABWKQ010000027">
    <property type="protein sequence ID" value="VWX37619.1"/>
    <property type="molecule type" value="Genomic_DNA"/>
</dbReference>
<dbReference type="Proteomes" id="UP000439752">
    <property type="component" value="Unassembled WGS sequence"/>
</dbReference>
<dbReference type="Gene3D" id="3.30.450.20">
    <property type="entry name" value="PAS domain"/>
    <property type="match status" value="1"/>
</dbReference>
<protein>
    <submittedName>
        <fullName evidence="2">GGDEF domain-containing protein</fullName>
    </submittedName>
</protein>
<dbReference type="Gene3D" id="3.30.70.270">
    <property type="match status" value="1"/>
</dbReference>
<dbReference type="Pfam" id="PF08447">
    <property type="entry name" value="PAS_3"/>
    <property type="match status" value="1"/>
</dbReference>
<dbReference type="InterPro" id="IPR000160">
    <property type="entry name" value="GGDEF_dom"/>
</dbReference>
<dbReference type="CDD" id="cd01949">
    <property type="entry name" value="GGDEF"/>
    <property type="match status" value="1"/>
</dbReference>
<dbReference type="PANTHER" id="PTHR45138:SF9">
    <property type="entry name" value="DIGUANYLATE CYCLASE DGCM-RELATED"/>
    <property type="match status" value="1"/>
</dbReference>
<dbReference type="SUPFAM" id="SSF55073">
    <property type="entry name" value="Nucleotide cyclase"/>
    <property type="match status" value="1"/>
</dbReference>
<dbReference type="AlphaFoldDB" id="A0A653IEF3"/>
<evidence type="ECO:0000313" key="2">
    <source>
        <dbReference type="EMBL" id="VWX37619.1"/>
    </source>
</evidence>
<dbReference type="GO" id="GO:0052621">
    <property type="term" value="F:diguanylate cyclase activity"/>
    <property type="evidence" value="ECO:0007669"/>
    <property type="project" value="TreeGrafter"/>
</dbReference>
<dbReference type="PANTHER" id="PTHR45138">
    <property type="entry name" value="REGULATORY COMPONENTS OF SENSORY TRANSDUCTION SYSTEM"/>
    <property type="match status" value="1"/>
</dbReference>
<name>A0A653IEF3_9BACL</name>